<name>A0A8X7THQ0_BRACI</name>
<evidence type="ECO:0000313" key="2">
    <source>
        <dbReference type="Proteomes" id="UP000886595"/>
    </source>
</evidence>
<proteinExistence type="predicted"/>
<reference evidence="1 2" key="1">
    <citation type="submission" date="2020-02" db="EMBL/GenBank/DDBJ databases">
        <authorList>
            <person name="Ma Q."/>
            <person name="Huang Y."/>
            <person name="Song X."/>
            <person name="Pei D."/>
        </authorList>
    </citation>
    <scope>NUCLEOTIDE SEQUENCE [LARGE SCALE GENOMIC DNA]</scope>
    <source>
        <strain evidence="1">Sxm20200214</strain>
        <tissue evidence="1">Leaf</tissue>
    </source>
</reference>
<dbReference type="InterPro" id="IPR006873">
    <property type="entry name" value="DUF620"/>
</dbReference>
<protein>
    <submittedName>
        <fullName evidence="1">Uncharacterized protein</fullName>
    </submittedName>
</protein>
<sequence>MRKLCPNYNLEDGLETVLEVPMPEELFSASKTKPGWNQMKSFWSKPTATATATNMTRLFGGRNAEIQLLLGVVGAPLIPLPVQPDHHNDYENPIHKDIKDQPLVNNIFLLYFIFSYDHLSKFHFNEMIVIF</sequence>
<gene>
    <name evidence="1" type="ORF">Bca52824_096543</name>
</gene>
<organism evidence="1 2">
    <name type="scientific">Brassica carinata</name>
    <name type="common">Ethiopian mustard</name>
    <name type="synonym">Abyssinian cabbage</name>
    <dbReference type="NCBI Taxonomy" id="52824"/>
    <lineage>
        <taxon>Eukaryota</taxon>
        <taxon>Viridiplantae</taxon>
        <taxon>Streptophyta</taxon>
        <taxon>Embryophyta</taxon>
        <taxon>Tracheophyta</taxon>
        <taxon>Spermatophyta</taxon>
        <taxon>Magnoliopsida</taxon>
        <taxon>eudicotyledons</taxon>
        <taxon>Gunneridae</taxon>
        <taxon>Pentapetalae</taxon>
        <taxon>rosids</taxon>
        <taxon>malvids</taxon>
        <taxon>Brassicales</taxon>
        <taxon>Brassicaceae</taxon>
        <taxon>Brassiceae</taxon>
        <taxon>Brassica</taxon>
    </lineage>
</organism>
<dbReference type="PANTHER" id="PTHR31300">
    <property type="entry name" value="LIPASE"/>
    <property type="match status" value="1"/>
</dbReference>
<keyword evidence="2" id="KW-1185">Reference proteome</keyword>
<dbReference type="PANTHER" id="PTHR31300:SF30">
    <property type="entry name" value="EMB|CAB81597.1"/>
    <property type="match status" value="1"/>
</dbReference>
<dbReference type="Proteomes" id="UP000886595">
    <property type="component" value="Unassembled WGS sequence"/>
</dbReference>
<accession>A0A8X7THQ0</accession>
<dbReference type="AlphaFoldDB" id="A0A8X7THQ0"/>
<dbReference type="OrthoDB" id="1065010at2759"/>
<comment type="caution">
    <text evidence="1">The sequence shown here is derived from an EMBL/GenBank/DDBJ whole genome shotgun (WGS) entry which is preliminary data.</text>
</comment>
<evidence type="ECO:0000313" key="1">
    <source>
        <dbReference type="EMBL" id="KAG2241471.1"/>
    </source>
</evidence>
<dbReference type="EMBL" id="JAAMPC010000984">
    <property type="protein sequence ID" value="KAG2241471.1"/>
    <property type="molecule type" value="Genomic_DNA"/>
</dbReference>